<evidence type="ECO:0000256" key="1">
    <source>
        <dbReference type="SAM" id="Phobius"/>
    </source>
</evidence>
<keyword evidence="3" id="KW-1185">Reference proteome</keyword>
<dbReference type="RefSeq" id="XP_040776389.1">
    <property type="nucleotide sequence ID" value="XM_040923294.1"/>
</dbReference>
<proteinExistence type="predicted"/>
<organism evidence="2 3">
    <name type="scientific">Cryphonectria parasitica (strain ATCC 38755 / EP155)</name>
    <dbReference type="NCBI Taxonomy" id="660469"/>
    <lineage>
        <taxon>Eukaryota</taxon>
        <taxon>Fungi</taxon>
        <taxon>Dikarya</taxon>
        <taxon>Ascomycota</taxon>
        <taxon>Pezizomycotina</taxon>
        <taxon>Sordariomycetes</taxon>
        <taxon>Sordariomycetidae</taxon>
        <taxon>Diaporthales</taxon>
        <taxon>Cryphonectriaceae</taxon>
        <taxon>Cryphonectria-Endothia species complex</taxon>
        <taxon>Cryphonectria</taxon>
    </lineage>
</organism>
<sequence length="136" mass="14959">MDPQASCSRCESSLARRGRLRRHRILVFVIGILERSETPEIMATALGTSVTLHLLLLLLLLLIMHNSLLGMTATACSMHNSAPCPIPGWLILAWTLVTLETTLGMTHGTTRETIHAMIHAMIHGMTRAMTHATIPE</sequence>
<keyword evidence="1" id="KW-0472">Membrane</keyword>
<reference evidence="2" key="1">
    <citation type="journal article" date="2020" name="Phytopathology">
        <title>Genome sequence of the chestnut blight fungus Cryphonectria parasitica EP155: A fundamental resource for an archetypical invasive plant pathogen.</title>
        <authorList>
            <person name="Crouch J.A."/>
            <person name="Dawe A."/>
            <person name="Aerts A."/>
            <person name="Barry K."/>
            <person name="Churchill A.C.L."/>
            <person name="Grimwood J."/>
            <person name="Hillman B."/>
            <person name="Milgroom M.G."/>
            <person name="Pangilinan J."/>
            <person name="Smith M."/>
            <person name="Salamov A."/>
            <person name="Schmutz J."/>
            <person name="Yadav J."/>
            <person name="Grigoriev I.V."/>
            <person name="Nuss D."/>
        </authorList>
    </citation>
    <scope>NUCLEOTIDE SEQUENCE</scope>
    <source>
        <strain evidence="2">EP155</strain>
    </source>
</reference>
<keyword evidence="1" id="KW-1133">Transmembrane helix</keyword>
<protein>
    <submittedName>
        <fullName evidence="2">Uncharacterized protein</fullName>
    </submittedName>
</protein>
<gene>
    <name evidence="2" type="ORF">M406DRAFT_355915</name>
</gene>
<dbReference type="EMBL" id="MU032347">
    <property type="protein sequence ID" value="KAF3765428.1"/>
    <property type="molecule type" value="Genomic_DNA"/>
</dbReference>
<dbReference type="Proteomes" id="UP000803844">
    <property type="component" value="Unassembled WGS sequence"/>
</dbReference>
<keyword evidence="1" id="KW-0812">Transmembrane</keyword>
<evidence type="ECO:0000313" key="2">
    <source>
        <dbReference type="EMBL" id="KAF3765428.1"/>
    </source>
</evidence>
<dbReference type="AlphaFoldDB" id="A0A9P4Y2R2"/>
<accession>A0A9P4Y2R2</accession>
<feature type="transmembrane region" description="Helical" evidence="1">
    <location>
        <begin position="41"/>
        <end position="63"/>
    </location>
</feature>
<comment type="caution">
    <text evidence="2">The sequence shown here is derived from an EMBL/GenBank/DDBJ whole genome shotgun (WGS) entry which is preliminary data.</text>
</comment>
<name>A0A9P4Y2R2_CRYP1</name>
<evidence type="ECO:0000313" key="3">
    <source>
        <dbReference type="Proteomes" id="UP000803844"/>
    </source>
</evidence>
<dbReference type="GeneID" id="63840423"/>